<dbReference type="EMBL" id="DRPZ01000254">
    <property type="protein sequence ID" value="HGY10383.1"/>
    <property type="molecule type" value="Genomic_DNA"/>
</dbReference>
<dbReference type="Pfam" id="PF00795">
    <property type="entry name" value="CN_hydrolase"/>
    <property type="match status" value="1"/>
</dbReference>
<dbReference type="Proteomes" id="UP000885759">
    <property type="component" value="Unassembled WGS sequence"/>
</dbReference>
<name>A0A7C4VEQ3_9DEIN</name>
<dbReference type="GO" id="GO:0050126">
    <property type="term" value="F:N-carbamoylputrescine amidase activity"/>
    <property type="evidence" value="ECO:0007669"/>
    <property type="project" value="TreeGrafter"/>
</dbReference>
<dbReference type="InterPro" id="IPR050345">
    <property type="entry name" value="Aliph_Amidase/BUP"/>
</dbReference>
<keyword evidence="1" id="KW-0378">Hydrolase</keyword>
<evidence type="ECO:0000256" key="1">
    <source>
        <dbReference type="ARBA" id="ARBA00022801"/>
    </source>
</evidence>
<dbReference type="AlphaFoldDB" id="A0A7C4VEQ3"/>
<proteinExistence type="predicted"/>
<dbReference type="PANTHER" id="PTHR43674">
    <property type="entry name" value="NITRILASE C965.09-RELATED"/>
    <property type="match status" value="1"/>
</dbReference>
<dbReference type="InterPro" id="IPR036526">
    <property type="entry name" value="C-N_Hydrolase_sf"/>
</dbReference>
<gene>
    <name evidence="3" type="ORF">ENK37_10115</name>
</gene>
<dbReference type="GO" id="GO:0033388">
    <property type="term" value="P:putrescine biosynthetic process from arginine"/>
    <property type="evidence" value="ECO:0007669"/>
    <property type="project" value="TreeGrafter"/>
</dbReference>
<evidence type="ECO:0000259" key="2">
    <source>
        <dbReference type="PROSITE" id="PS50263"/>
    </source>
</evidence>
<dbReference type="PROSITE" id="PS50263">
    <property type="entry name" value="CN_HYDROLASE"/>
    <property type="match status" value="1"/>
</dbReference>
<evidence type="ECO:0000313" key="3">
    <source>
        <dbReference type="EMBL" id="HGY10383.1"/>
    </source>
</evidence>
<dbReference type="PANTHER" id="PTHR43674:SF2">
    <property type="entry name" value="BETA-UREIDOPROPIONASE"/>
    <property type="match status" value="1"/>
</dbReference>
<accession>A0A7C4VEQ3</accession>
<organism evidence="3">
    <name type="scientific">Oceanithermus profundus</name>
    <dbReference type="NCBI Taxonomy" id="187137"/>
    <lineage>
        <taxon>Bacteria</taxon>
        <taxon>Thermotogati</taxon>
        <taxon>Deinococcota</taxon>
        <taxon>Deinococci</taxon>
        <taxon>Thermales</taxon>
        <taxon>Thermaceae</taxon>
        <taxon>Oceanithermus</taxon>
    </lineage>
</organism>
<dbReference type="InterPro" id="IPR003010">
    <property type="entry name" value="C-N_Hydrolase"/>
</dbReference>
<sequence length="286" mass="31823">MVRHALLQLRPQKGQIRRNLAHLGEALLRLEDEGIDVAVVPEAYPTGYFLQGGVRELALEAAELEDRLAAWHERHYRRPLDLVIGFYERDGSAYYNAAAYFELGGRGLVHRHRKIFLPTYGVFDEERFLNRGHELASFETRFGRVAILICEDFWHTVTATTLALQGAEVLYVPSASPARGFDGERPANVERWELLARAVAGEHGLYVALASLVGSEAGKLMSGGSLIAGPEGELLARAPVFEEAALIADVDLERIAPVRYDNPMLADLKAGLPLIFPELRRQVEEL</sequence>
<feature type="domain" description="CN hydrolase" evidence="2">
    <location>
        <begin position="2"/>
        <end position="252"/>
    </location>
</feature>
<dbReference type="Gene3D" id="3.60.110.10">
    <property type="entry name" value="Carbon-nitrogen hydrolase"/>
    <property type="match status" value="1"/>
</dbReference>
<protein>
    <submittedName>
        <fullName evidence="3">Beta-ureidopropionase</fullName>
    </submittedName>
</protein>
<dbReference type="SUPFAM" id="SSF56317">
    <property type="entry name" value="Carbon-nitrogen hydrolase"/>
    <property type="match status" value="1"/>
</dbReference>
<reference evidence="3" key="1">
    <citation type="journal article" date="2020" name="mSystems">
        <title>Genome- and Community-Level Interaction Insights into Carbon Utilization and Element Cycling Functions of Hydrothermarchaeota in Hydrothermal Sediment.</title>
        <authorList>
            <person name="Zhou Z."/>
            <person name="Liu Y."/>
            <person name="Xu W."/>
            <person name="Pan J."/>
            <person name="Luo Z.H."/>
            <person name="Li M."/>
        </authorList>
    </citation>
    <scope>NUCLEOTIDE SEQUENCE [LARGE SCALE GENOMIC DNA]</scope>
    <source>
        <strain evidence="3">HyVt-570</strain>
    </source>
</reference>
<comment type="caution">
    <text evidence="3">The sequence shown here is derived from an EMBL/GenBank/DDBJ whole genome shotgun (WGS) entry which is preliminary data.</text>
</comment>